<protein>
    <submittedName>
        <fullName evidence="4">Nitronate monooxygenase</fullName>
    </submittedName>
</protein>
<organism evidence="4 5">
    <name type="scientific">Rhodoplanes serenus</name>
    <dbReference type="NCBI Taxonomy" id="200615"/>
    <lineage>
        <taxon>Bacteria</taxon>
        <taxon>Pseudomonadati</taxon>
        <taxon>Pseudomonadota</taxon>
        <taxon>Alphaproteobacteria</taxon>
        <taxon>Hyphomicrobiales</taxon>
        <taxon>Nitrobacteraceae</taxon>
        <taxon>Rhodoplanes</taxon>
    </lineage>
</organism>
<name>A0A3S5CYN4_9BRAD</name>
<dbReference type="Gene3D" id="3.20.20.70">
    <property type="entry name" value="Aldolase class I"/>
    <property type="match status" value="1"/>
</dbReference>
<dbReference type="GO" id="GO:0018580">
    <property type="term" value="F:nitronate monooxygenase activity"/>
    <property type="evidence" value="ECO:0007669"/>
    <property type="project" value="InterPro"/>
</dbReference>
<keyword evidence="4" id="KW-0503">Monooxygenase</keyword>
<gene>
    <name evidence="4" type="ORF">RHODGE_RHODGE_04462</name>
</gene>
<proteinExistence type="predicted"/>
<keyword evidence="2" id="KW-0288">FMN</keyword>
<dbReference type="PANTHER" id="PTHR32332:SF20">
    <property type="entry name" value="2-NITROPROPANE DIOXYGENASE-LIKE PROTEIN"/>
    <property type="match status" value="1"/>
</dbReference>
<keyword evidence="3" id="KW-0560">Oxidoreductase</keyword>
<dbReference type="SUPFAM" id="SSF51412">
    <property type="entry name" value="Inosine monophosphate dehydrogenase (IMPDH)"/>
    <property type="match status" value="1"/>
</dbReference>
<dbReference type="RefSeq" id="WP_129611253.1">
    <property type="nucleotide sequence ID" value="NZ_UWOC01000192.1"/>
</dbReference>
<accession>A0A3S5CYN4</accession>
<evidence type="ECO:0000313" key="5">
    <source>
        <dbReference type="Proteomes" id="UP000289200"/>
    </source>
</evidence>
<dbReference type="CDD" id="cd04730">
    <property type="entry name" value="NPD_like"/>
    <property type="match status" value="1"/>
</dbReference>
<sequence>MRPAAETAAFETRITTLFGIRHPILAGGLQWLADADWVAAAIDAGLMGFITAASFPDDAGLVAEIRRCRDLTNGRPFGVNVSMLPKLAAHERVGEIMKVIVDEGVPFVETSGRSPAEYVPMLKAAGVRIIHKVPAVRYALSAERAGVDAVAIVGFECGGHPGTDPVGTFVQAAMAASALSIPYCVGGGVGTGSQIAAALAMGADGVVIGTRFLVAEELGAHRDFKEAVVRARETDTVLVMQSVRNTIRILRNETAAAVAAIEARGEGSLETILPLVSGRIGREAYRTGDTRRGALAMGHALAFTSEIEPLARIVDRLVAEAAAAVHRLDGLVRLAP</sequence>
<keyword evidence="1" id="KW-0285">Flavoprotein</keyword>
<comment type="caution">
    <text evidence="4">The sequence shown here is derived from an EMBL/GenBank/DDBJ whole genome shotgun (WGS) entry which is preliminary data.</text>
</comment>
<evidence type="ECO:0000256" key="3">
    <source>
        <dbReference type="ARBA" id="ARBA00023002"/>
    </source>
</evidence>
<dbReference type="Pfam" id="PF03060">
    <property type="entry name" value="NMO"/>
    <property type="match status" value="1"/>
</dbReference>
<dbReference type="Proteomes" id="UP000289200">
    <property type="component" value="Unassembled WGS sequence"/>
</dbReference>
<dbReference type="OrthoDB" id="9778912at2"/>
<evidence type="ECO:0000256" key="2">
    <source>
        <dbReference type="ARBA" id="ARBA00022643"/>
    </source>
</evidence>
<dbReference type="EMBL" id="UWOC01000192">
    <property type="protein sequence ID" value="VCU10897.1"/>
    <property type="molecule type" value="Genomic_DNA"/>
</dbReference>
<reference evidence="5" key="1">
    <citation type="submission" date="2018-10" db="EMBL/GenBank/DDBJ databases">
        <authorList>
            <person name="Peiro R."/>
            <person name="Begona"/>
            <person name="Cbmso G."/>
            <person name="Lopez M."/>
            <person name="Gonzalez S."/>
            <person name="Sacristan E."/>
            <person name="Castillo E."/>
        </authorList>
    </citation>
    <scope>NUCLEOTIDE SEQUENCE [LARGE SCALE GENOMIC DNA]</scope>
</reference>
<dbReference type="AlphaFoldDB" id="A0A3S5CYN4"/>
<evidence type="ECO:0000313" key="4">
    <source>
        <dbReference type="EMBL" id="VCU10897.1"/>
    </source>
</evidence>
<keyword evidence="5" id="KW-1185">Reference proteome</keyword>
<dbReference type="InterPro" id="IPR013785">
    <property type="entry name" value="Aldolase_TIM"/>
</dbReference>
<dbReference type="InterPro" id="IPR004136">
    <property type="entry name" value="NMO"/>
</dbReference>
<dbReference type="PANTHER" id="PTHR32332">
    <property type="entry name" value="2-NITROPROPANE DIOXYGENASE"/>
    <property type="match status" value="1"/>
</dbReference>
<evidence type="ECO:0000256" key="1">
    <source>
        <dbReference type="ARBA" id="ARBA00022630"/>
    </source>
</evidence>